<keyword evidence="2" id="KW-1185">Reference proteome</keyword>
<dbReference type="PANTHER" id="PTHR45036">
    <property type="entry name" value="METHYLTRANSFERASE LIKE 7B"/>
    <property type="match status" value="1"/>
</dbReference>
<dbReference type="EMBL" id="JH711583">
    <property type="protein sequence ID" value="EIW77956.1"/>
    <property type="molecule type" value="Genomic_DNA"/>
</dbReference>
<name>A0A5M3MG33_CONPW</name>
<evidence type="ECO:0000313" key="2">
    <source>
        <dbReference type="Proteomes" id="UP000053558"/>
    </source>
</evidence>
<dbReference type="Gene3D" id="3.40.50.150">
    <property type="entry name" value="Vaccinia Virus protein VP39"/>
    <property type="match status" value="1"/>
</dbReference>
<gene>
    <name evidence="1" type="ORF">CONPUDRAFT_146044</name>
</gene>
<dbReference type="AlphaFoldDB" id="A0A5M3MG33"/>
<dbReference type="Pfam" id="PF13489">
    <property type="entry name" value="Methyltransf_23"/>
    <property type="match status" value="1"/>
</dbReference>
<dbReference type="RefSeq" id="XP_007772246.1">
    <property type="nucleotide sequence ID" value="XM_007774056.1"/>
</dbReference>
<reference evidence="2" key="1">
    <citation type="journal article" date="2012" name="Science">
        <title>The Paleozoic origin of enzymatic lignin decomposition reconstructed from 31 fungal genomes.</title>
        <authorList>
            <person name="Floudas D."/>
            <person name="Binder M."/>
            <person name="Riley R."/>
            <person name="Barry K."/>
            <person name="Blanchette R.A."/>
            <person name="Henrissat B."/>
            <person name="Martinez A.T."/>
            <person name="Otillar R."/>
            <person name="Spatafora J.W."/>
            <person name="Yadav J.S."/>
            <person name="Aerts A."/>
            <person name="Benoit I."/>
            <person name="Boyd A."/>
            <person name="Carlson A."/>
            <person name="Copeland A."/>
            <person name="Coutinho P.M."/>
            <person name="de Vries R.P."/>
            <person name="Ferreira P."/>
            <person name="Findley K."/>
            <person name="Foster B."/>
            <person name="Gaskell J."/>
            <person name="Glotzer D."/>
            <person name="Gorecki P."/>
            <person name="Heitman J."/>
            <person name="Hesse C."/>
            <person name="Hori C."/>
            <person name="Igarashi K."/>
            <person name="Jurgens J.A."/>
            <person name="Kallen N."/>
            <person name="Kersten P."/>
            <person name="Kohler A."/>
            <person name="Kuees U."/>
            <person name="Kumar T.K.A."/>
            <person name="Kuo A."/>
            <person name="LaButti K."/>
            <person name="Larrondo L.F."/>
            <person name="Lindquist E."/>
            <person name="Ling A."/>
            <person name="Lombard V."/>
            <person name="Lucas S."/>
            <person name="Lundell T."/>
            <person name="Martin R."/>
            <person name="McLaughlin D.J."/>
            <person name="Morgenstern I."/>
            <person name="Morin E."/>
            <person name="Murat C."/>
            <person name="Nagy L.G."/>
            <person name="Nolan M."/>
            <person name="Ohm R.A."/>
            <person name="Patyshakuliyeva A."/>
            <person name="Rokas A."/>
            <person name="Ruiz-Duenas F.J."/>
            <person name="Sabat G."/>
            <person name="Salamov A."/>
            <person name="Samejima M."/>
            <person name="Schmutz J."/>
            <person name="Slot J.C."/>
            <person name="St John F."/>
            <person name="Stenlid J."/>
            <person name="Sun H."/>
            <person name="Sun S."/>
            <person name="Syed K."/>
            <person name="Tsang A."/>
            <person name="Wiebenga A."/>
            <person name="Young D."/>
            <person name="Pisabarro A."/>
            <person name="Eastwood D.C."/>
            <person name="Martin F."/>
            <person name="Cullen D."/>
            <person name="Grigoriev I.V."/>
            <person name="Hibbett D.S."/>
        </authorList>
    </citation>
    <scope>NUCLEOTIDE SEQUENCE [LARGE SCALE GENOMIC DNA]</scope>
    <source>
        <strain evidence="2">RWD-64-598 SS2</strain>
    </source>
</reference>
<dbReference type="GeneID" id="19202145"/>
<organism evidence="1 2">
    <name type="scientific">Coniophora puteana (strain RWD-64-598)</name>
    <name type="common">Brown rot fungus</name>
    <dbReference type="NCBI Taxonomy" id="741705"/>
    <lineage>
        <taxon>Eukaryota</taxon>
        <taxon>Fungi</taxon>
        <taxon>Dikarya</taxon>
        <taxon>Basidiomycota</taxon>
        <taxon>Agaricomycotina</taxon>
        <taxon>Agaricomycetes</taxon>
        <taxon>Agaricomycetidae</taxon>
        <taxon>Boletales</taxon>
        <taxon>Coniophorineae</taxon>
        <taxon>Coniophoraceae</taxon>
        <taxon>Coniophora</taxon>
    </lineage>
</organism>
<evidence type="ECO:0008006" key="3">
    <source>
        <dbReference type="Google" id="ProtNLM"/>
    </source>
</evidence>
<dbReference type="Proteomes" id="UP000053558">
    <property type="component" value="Unassembled WGS sequence"/>
</dbReference>
<dbReference type="InterPro" id="IPR029063">
    <property type="entry name" value="SAM-dependent_MTases_sf"/>
</dbReference>
<dbReference type="CDD" id="cd02440">
    <property type="entry name" value="AdoMet_MTases"/>
    <property type="match status" value="1"/>
</dbReference>
<dbReference type="SUPFAM" id="SSF53335">
    <property type="entry name" value="S-adenosyl-L-methionine-dependent methyltransferases"/>
    <property type="match status" value="1"/>
</dbReference>
<dbReference type="KEGG" id="cput:CONPUDRAFT_146044"/>
<comment type="caution">
    <text evidence="1">The sequence shown here is derived from an EMBL/GenBank/DDBJ whole genome shotgun (WGS) entry which is preliminary data.</text>
</comment>
<dbReference type="OMA" id="NQIHRYD"/>
<protein>
    <recommendedName>
        <fullName evidence="3">S-adenosyl-L-methionine-dependent methyltransferase</fullName>
    </recommendedName>
</protein>
<evidence type="ECO:0000313" key="1">
    <source>
        <dbReference type="EMBL" id="EIW77956.1"/>
    </source>
</evidence>
<dbReference type="OrthoDB" id="540004at2759"/>
<sequence length="259" mass="28758">MHLLAAFALFLDLGSALLVAFIPTLLWVLTSPSRVFRPRNISQFFMAKTWETFGDAIDERDRVDKDKLIAPNAYGVVLDLGAGNGHAIPYLDTKRVTKYVAVEPNALMHPKLRQTADKAGFTEANGSLLILGCGGEDINTILQALGGTHSIDTIVSVMALCSVPDPQKTARVLAQEALKPGGLFLFYEHVLSPRKDVQWWQRLWTPLWVRAFDGCCLDRPTHIWIDEIGGWSDKAVWGNADETEENLFLHRSGKFVKAA</sequence>
<proteinExistence type="predicted"/>
<dbReference type="InterPro" id="IPR052356">
    <property type="entry name" value="Thiol_S-MT"/>
</dbReference>
<accession>A0A5M3MG33</accession>
<dbReference type="PANTHER" id="PTHR45036:SF1">
    <property type="entry name" value="METHYLTRANSFERASE LIKE 7A"/>
    <property type="match status" value="1"/>
</dbReference>